<keyword evidence="3" id="KW-1185">Reference proteome</keyword>
<feature type="compositionally biased region" description="Basic residues" evidence="1">
    <location>
        <begin position="97"/>
        <end position="106"/>
    </location>
</feature>
<reference evidence="2" key="1">
    <citation type="journal article" date="2022" name="bioRxiv">
        <title>Sequencing and chromosome-scale assembly of the giantPleurodeles waltlgenome.</title>
        <authorList>
            <person name="Brown T."/>
            <person name="Elewa A."/>
            <person name="Iarovenko S."/>
            <person name="Subramanian E."/>
            <person name="Araus A.J."/>
            <person name="Petzold A."/>
            <person name="Susuki M."/>
            <person name="Suzuki K.-i.T."/>
            <person name="Hayashi T."/>
            <person name="Toyoda A."/>
            <person name="Oliveira C."/>
            <person name="Osipova E."/>
            <person name="Leigh N.D."/>
            <person name="Simon A."/>
            <person name="Yun M.H."/>
        </authorList>
    </citation>
    <scope>NUCLEOTIDE SEQUENCE</scope>
    <source>
        <strain evidence="2">20211129_DDA</strain>
        <tissue evidence="2">Liver</tissue>
    </source>
</reference>
<accession>A0AAV7W8V3</accession>
<evidence type="ECO:0000313" key="2">
    <source>
        <dbReference type="EMBL" id="KAJ1209305.1"/>
    </source>
</evidence>
<organism evidence="2 3">
    <name type="scientific">Pleurodeles waltl</name>
    <name type="common">Iberian ribbed newt</name>
    <dbReference type="NCBI Taxonomy" id="8319"/>
    <lineage>
        <taxon>Eukaryota</taxon>
        <taxon>Metazoa</taxon>
        <taxon>Chordata</taxon>
        <taxon>Craniata</taxon>
        <taxon>Vertebrata</taxon>
        <taxon>Euteleostomi</taxon>
        <taxon>Amphibia</taxon>
        <taxon>Batrachia</taxon>
        <taxon>Caudata</taxon>
        <taxon>Salamandroidea</taxon>
        <taxon>Salamandridae</taxon>
        <taxon>Pleurodelinae</taxon>
        <taxon>Pleurodeles</taxon>
    </lineage>
</organism>
<dbReference type="AlphaFoldDB" id="A0AAV7W8V3"/>
<proteinExistence type="predicted"/>
<name>A0AAV7W8V3_PLEWA</name>
<feature type="compositionally biased region" description="Basic and acidic residues" evidence="1">
    <location>
        <begin position="83"/>
        <end position="96"/>
    </location>
</feature>
<comment type="caution">
    <text evidence="2">The sequence shown here is derived from an EMBL/GenBank/DDBJ whole genome shotgun (WGS) entry which is preliminary data.</text>
</comment>
<feature type="region of interest" description="Disordered" evidence="1">
    <location>
        <begin position="40"/>
        <end position="64"/>
    </location>
</feature>
<sequence>MGTRYCYQGDSKSQETSRRPRTFMLQSAVGFPAPRDTLLLPRGFKAPGDIKEARGRGQAPSRYKALSASPRFGTRYCCQGDSKSQETSRRPGEGARHLRATKRRQLPHVQRDTLPLPRGL</sequence>
<evidence type="ECO:0000313" key="3">
    <source>
        <dbReference type="Proteomes" id="UP001066276"/>
    </source>
</evidence>
<dbReference type="Proteomes" id="UP001066276">
    <property type="component" value="Chromosome 1_2"/>
</dbReference>
<protein>
    <submittedName>
        <fullName evidence="2">Uncharacterized protein</fullName>
    </submittedName>
</protein>
<feature type="region of interest" description="Disordered" evidence="1">
    <location>
        <begin position="1"/>
        <end position="21"/>
    </location>
</feature>
<feature type="region of interest" description="Disordered" evidence="1">
    <location>
        <begin position="76"/>
        <end position="120"/>
    </location>
</feature>
<evidence type="ECO:0000256" key="1">
    <source>
        <dbReference type="SAM" id="MobiDB-lite"/>
    </source>
</evidence>
<dbReference type="EMBL" id="JANPWB010000002">
    <property type="protein sequence ID" value="KAJ1209305.1"/>
    <property type="molecule type" value="Genomic_DNA"/>
</dbReference>
<gene>
    <name evidence="2" type="ORF">NDU88_004683</name>
</gene>